<dbReference type="AlphaFoldDB" id="A0A1L8QTX4"/>
<accession>A0A1L8QTX4</accession>
<dbReference type="EMBL" id="JXKD01000005">
    <property type="protein sequence ID" value="OJG10914.1"/>
    <property type="molecule type" value="Genomic_DNA"/>
</dbReference>
<reference evidence="1 2" key="1">
    <citation type="submission" date="2014-12" db="EMBL/GenBank/DDBJ databases">
        <title>Draft genome sequences of 29 type strains of Enterococci.</title>
        <authorList>
            <person name="Zhong Z."/>
            <person name="Sun Z."/>
            <person name="Liu W."/>
            <person name="Zhang W."/>
            <person name="Zhang H."/>
        </authorList>
    </citation>
    <scope>NUCLEOTIDE SEQUENCE [LARGE SCALE GENOMIC DNA]</scope>
    <source>
        <strain evidence="1 2">DSM 17690</strain>
    </source>
</reference>
<protein>
    <submittedName>
        <fullName evidence="1">Uncharacterized protein</fullName>
    </submittedName>
</protein>
<evidence type="ECO:0000313" key="2">
    <source>
        <dbReference type="Proteomes" id="UP000182149"/>
    </source>
</evidence>
<evidence type="ECO:0000313" key="1">
    <source>
        <dbReference type="EMBL" id="OJG10914.1"/>
    </source>
</evidence>
<comment type="caution">
    <text evidence="1">The sequence shown here is derived from an EMBL/GenBank/DDBJ whole genome shotgun (WGS) entry which is preliminary data.</text>
</comment>
<gene>
    <name evidence="1" type="ORF">RU93_GL001787</name>
</gene>
<proteinExistence type="predicted"/>
<name>A0A1L8QTX4_9ENTE</name>
<organism evidence="1 2">
    <name type="scientific">Enterococcus aquimarinus</name>
    <dbReference type="NCBI Taxonomy" id="328396"/>
    <lineage>
        <taxon>Bacteria</taxon>
        <taxon>Bacillati</taxon>
        <taxon>Bacillota</taxon>
        <taxon>Bacilli</taxon>
        <taxon>Lactobacillales</taxon>
        <taxon>Enterococcaceae</taxon>
        <taxon>Enterococcus</taxon>
    </lineage>
</organism>
<keyword evidence="2" id="KW-1185">Reference proteome</keyword>
<sequence length="90" mass="10723">MSNILFFLLKLVNKIKKTIPSLAIAWDEIDYSRYHPSSTICRPCFSRNLRSRSFFQKKHDKNWIRSCSILIFTNHQLSIEIETLRTRFSA</sequence>
<dbReference type="Proteomes" id="UP000182149">
    <property type="component" value="Unassembled WGS sequence"/>
</dbReference>